<dbReference type="SUPFAM" id="SSF160975">
    <property type="entry name" value="AF1531-like"/>
    <property type="match status" value="1"/>
</dbReference>
<dbReference type="CDD" id="cd04485">
    <property type="entry name" value="DnaE_OBF"/>
    <property type="match status" value="1"/>
</dbReference>
<keyword evidence="9" id="KW-0239">DNA-directed DNA polymerase</keyword>
<dbReference type="Pfam" id="PF17657">
    <property type="entry name" value="DNA_pol3_finger"/>
    <property type="match status" value="1"/>
</dbReference>
<dbReference type="Gene3D" id="3.20.20.140">
    <property type="entry name" value="Metal-dependent hydrolases"/>
    <property type="match status" value="1"/>
</dbReference>
<evidence type="ECO:0000259" key="13">
    <source>
        <dbReference type="SMART" id="SM00481"/>
    </source>
</evidence>
<dbReference type="InterPro" id="IPR004805">
    <property type="entry name" value="DnaE2/DnaE/PolC"/>
</dbReference>
<gene>
    <name evidence="14" type="ORF">ALO88_05274</name>
</gene>
<evidence type="ECO:0000313" key="15">
    <source>
        <dbReference type="Proteomes" id="UP000050425"/>
    </source>
</evidence>
<dbReference type="InterPro" id="IPR049821">
    <property type="entry name" value="PolIIIA_DnaE1_PHP"/>
</dbReference>
<comment type="subunit">
    <text evidence="11">DNA polymerase III contains a core (composed of alpha, epsilon and theta chains) that associates with a tau subunit. This core dimerizes to form the POLIII' complex. PolIII' associates with the gamma complex (composed of gamma, delta, delta', psi and chi chains) and with the beta chain to form the complete DNA polymerase III complex.</text>
</comment>
<dbReference type="Proteomes" id="UP000050425">
    <property type="component" value="Unassembled WGS sequence"/>
</dbReference>
<dbReference type="Pfam" id="PF20914">
    <property type="entry name" value="DNA_pol_IIIA_C"/>
    <property type="match status" value="1"/>
</dbReference>
<reference evidence="14 15" key="1">
    <citation type="submission" date="2015-09" db="EMBL/GenBank/DDBJ databases">
        <title>Genome announcement of multiple Pseudomonas syringae strains.</title>
        <authorList>
            <person name="Thakur S."/>
            <person name="Wang P.W."/>
            <person name="Gong Y."/>
            <person name="Weir B.S."/>
            <person name="Guttman D.S."/>
        </authorList>
    </citation>
    <scope>NUCLEOTIDE SEQUENCE [LARGE SCALE GENOMIC DNA]</scope>
    <source>
        <strain evidence="14 15">ICMP4303</strain>
    </source>
</reference>
<dbReference type="GO" id="GO:0008408">
    <property type="term" value="F:3'-5' exonuclease activity"/>
    <property type="evidence" value="ECO:0007669"/>
    <property type="project" value="InterPro"/>
</dbReference>
<dbReference type="PANTHER" id="PTHR32294">
    <property type="entry name" value="DNA POLYMERASE III SUBUNIT ALPHA"/>
    <property type="match status" value="1"/>
</dbReference>
<dbReference type="GO" id="GO:0003676">
    <property type="term" value="F:nucleic acid binding"/>
    <property type="evidence" value="ECO:0007669"/>
    <property type="project" value="InterPro"/>
</dbReference>
<dbReference type="Pfam" id="PF07733">
    <property type="entry name" value="DNA_pol3_alpha"/>
    <property type="match status" value="1"/>
</dbReference>
<evidence type="ECO:0000256" key="7">
    <source>
        <dbReference type="ARBA" id="ARBA00022695"/>
    </source>
</evidence>
<comment type="catalytic activity">
    <reaction evidence="12">
        <text>DNA(n) + a 2'-deoxyribonucleoside 5'-triphosphate = DNA(n+1) + diphosphate</text>
        <dbReference type="Rhea" id="RHEA:22508"/>
        <dbReference type="Rhea" id="RHEA-COMP:17339"/>
        <dbReference type="Rhea" id="RHEA-COMP:17340"/>
        <dbReference type="ChEBI" id="CHEBI:33019"/>
        <dbReference type="ChEBI" id="CHEBI:61560"/>
        <dbReference type="ChEBI" id="CHEBI:173112"/>
        <dbReference type="EC" id="2.7.7.7"/>
    </reaction>
</comment>
<dbReference type="InterPro" id="IPR029460">
    <property type="entry name" value="DNAPol_HHH"/>
</dbReference>
<dbReference type="InterPro" id="IPR048472">
    <property type="entry name" value="DNA_pol_IIIA_C"/>
</dbReference>
<dbReference type="FunFam" id="1.10.10.1600:FF:000001">
    <property type="entry name" value="DNA polymerase III subunit alpha"/>
    <property type="match status" value="1"/>
</dbReference>
<evidence type="ECO:0000256" key="10">
    <source>
        <dbReference type="ARBA" id="ARBA00025611"/>
    </source>
</evidence>
<name>A0A0P9LVY4_9PSED</name>
<dbReference type="Pfam" id="PF01336">
    <property type="entry name" value="tRNA_anti-codon"/>
    <property type="match status" value="1"/>
</dbReference>
<proteinExistence type="inferred from homology"/>
<evidence type="ECO:0000313" key="14">
    <source>
        <dbReference type="EMBL" id="KPW48626.1"/>
    </source>
</evidence>
<dbReference type="FunFam" id="3.20.20.140:FF:000028">
    <property type="entry name" value="DNA polymerase III subunit alpha"/>
    <property type="match status" value="1"/>
</dbReference>
<comment type="caution">
    <text evidence="14">The sequence shown here is derived from an EMBL/GenBank/DDBJ whole genome shotgun (WGS) entry which is preliminary data.</text>
</comment>
<dbReference type="GO" id="GO:0003887">
    <property type="term" value="F:DNA-directed DNA polymerase activity"/>
    <property type="evidence" value="ECO:0007669"/>
    <property type="project" value="UniProtKB-KW"/>
</dbReference>
<dbReference type="SUPFAM" id="SSF89550">
    <property type="entry name" value="PHP domain-like"/>
    <property type="match status" value="1"/>
</dbReference>
<dbReference type="Pfam" id="PF14579">
    <property type="entry name" value="HHH_6"/>
    <property type="match status" value="1"/>
</dbReference>
<dbReference type="InterPro" id="IPR016195">
    <property type="entry name" value="Pol/histidinol_Pase-like"/>
</dbReference>
<dbReference type="NCBIfam" id="TIGR00594">
    <property type="entry name" value="polc"/>
    <property type="match status" value="1"/>
</dbReference>
<sequence length="1258" mass="140852">MRVMASLGTRGILRRCTLRHWPGSGLRLFIGVLSGQCVRPMKRVRPSCSAVRSRYRSVCCKTDVSSRASYNPALRFCIFAFYRITMPASFVHLRLHTEYSLVDGLVRVKPLIKSLTSMNMPAVAVTDQNNMCSLVKFYKAAQGSGIKPICGVDLWLAGRDEDAALSRISLLAMNAQGYRNLTELISRGFIEGQRNGQIVIQRQWVAQASEGVIALSAAKEGEIGMALLGGNPGEADELLREWLAVFPDRFYIEVQRTNRANDEEHLHAAVALAERHGAPLVATNDVRFINQADFEAHETRVCIGEGRALDDPRRSHNYSDQQYLKSPEEMAELFSDLPEALENSVEIAKRCNIDVKLGTHFLPNFPIPDGMTIDEYFRKVSFDGLEERLAVLMPRDTTEDYETKRQVYVDRLNFELDIIIQMGFPGYFLIVMDFIQWAKSNGVPVGPGRGSGAGSLVAYVQKITDLDPLEYDLLFERFLNPERVSMPDFDVDFCMDGRDRVIEYVAEKYGRNAVSQIITFGSMAAKAVVRDVARVQGKSYGLADRLSKMIPFEVGMTLEKAYEQEEILRDFLKVDEEAAEIWEMARKLEGIVRNVGKHAGGVVIAPTKLTDFSPIYCDEAGDGLVTQFDKDDVEAAGLVKFDFLGLRTLTIIDWALKTINRDRAKVDEAPLDIAFIPLDDLPTYQLLQRAETTAVFQLESRGMKELIKKLKPDCLEDLIALVALFRPGPLQSGMVDDFINRKHGRAELSYPHVDYQYEGLKPVLAPTYGIILYQEQVMQIAQVMAGYTLGGADMLRRAMGKKKPEEMAKQRGGFIDGCKSNNIEPDLAGNIFDLVEKFAGYGFNKSHSAAYGLVSYQTAWLKTHYPAPFMAAVLSADMHNTDKVVTLIEEVRTMKLRLDAPDVNTSEFKFTVSDDGRILYGLGAIKGVGEGPVEAITDARQKGPFKDLFDFCARVDLKRINKRTLDGLIRSGALDRLGPYFELEPKAYQASIDRNRSVLLAALEEAIQAAEQTARSHDSGHSDLFGGLFVEADADVYANHRKTRELSLKDRLRGEKETLGLYLTGHPIDEYEGEIRRFARQRIIDLKPARDTQTVAGLIIALRVMKNKKGDKMGFITLDDRSARIEASLFAEAFHSAQSLLQTDAMVVVEGEVSNDDFSGGLRLRAKRVMSIEDARTNLAESLRVTVHTDALKGDRLRWLGDLCKRHRGACPITVDYTGQDARALLQLGEAWRIDPADSLIQALRDQFGRENVFLQYR</sequence>
<dbReference type="EMBL" id="LJPT01000085">
    <property type="protein sequence ID" value="KPW48626.1"/>
    <property type="molecule type" value="Genomic_DNA"/>
</dbReference>
<keyword evidence="7" id="KW-0548">Nucleotidyltransferase</keyword>
<dbReference type="PANTHER" id="PTHR32294:SF0">
    <property type="entry name" value="DNA POLYMERASE III SUBUNIT ALPHA"/>
    <property type="match status" value="1"/>
</dbReference>
<dbReference type="AlphaFoldDB" id="A0A0P9LVY4"/>
<dbReference type="InterPro" id="IPR041931">
    <property type="entry name" value="DNA_pol3_alpha_thumb_dom"/>
</dbReference>
<dbReference type="CDD" id="cd07433">
    <property type="entry name" value="PHP_PolIIIA_DnaE1"/>
    <property type="match status" value="1"/>
</dbReference>
<dbReference type="PATRIC" id="fig|251702.3.peg.4223"/>
<evidence type="ECO:0000256" key="3">
    <source>
        <dbReference type="ARBA" id="ARBA00012417"/>
    </source>
</evidence>
<evidence type="ECO:0000256" key="6">
    <source>
        <dbReference type="ARBA" id="ARBA00022679"/>
    </source>
</evidence>
<dbReference type="FunFam" id="1.10.150.870:FF:000001">
    <property type="entry name" value="DNA polymerase III subunit alpha"/>
    <property type="match status" value="1"/>
</dbReference>
<dbReference type="GO" id="GO:0005737">
    <property type="term" value="C:cytoplasm"/>
    <property type="evidence" value="ECO:0007669"/>
    <property type="project" value="UniProtKB-SubCell"/>
</dbReference>
<evidence type="ECO:0000256" key="4">
    <source>
        <dbReference type="ARBA" id="ARBA00019114"/>
    </source>
</evidence>
<dbReference type="InterPro" id="IPR004365">
    <property type="entry name" value="NA-bd_OB_tRNA"/>
</dbReference>
<dbReference type="Gene3D" id="1.10.150.870">
    <property type="match status" value="1"/>
</dbReference>
<dbReference type="GO" id="GO:0006260">
    <property type="term" value="P:DNA replication"/>
    <property type="evidence" value="ECO:0007669"/>
    <property type="project" value="UniProtKB-KW"/>
</dbReference>
<dbReference type="NCBIfam" id="NF004226">
    <property type="entry name" value="PRK05673.1"/>
    <property type="match status" value="1"/>
</dbReference>
<dbReference type="Pfam" id="PF02811">
    <property type="entry name" value="PHP"/>
    <property type="match status" value="1"/>
</dbReference>
<organism evidence="14 15">
    <name type="scientific">Pseudomonas syringae pv. antirrhini</name>
    <dbReference type="NCBI Taxonomy" id="251702"/>
    <lineage>
        <taxon>Bacteria</taxon>
        <taxon>Pseudomonadati</taxon>
        <taxon>Pseudomonadota</taxon>
        <taxon>Gammaproteobacteria</taxon>
        <taxon>Pseudomonadales</taxon>
        <taxon>Pseudomonadaceae</taxon>
        <taxon>Pseudomonas</taxon>
    </lineage>
</organism>
<dbReference type="InterPro" id="IPR012340">
    <property type="entry name" value="NA-bd_OB-fold"/>
</dbReference>
<evidence type="ECO:0000256" key="9">
    <source>
        <dbReference type="ARBA" id="ARBA00022932"/>
    </source>
</evidence>
<dbReference type="Gene3D" id="2.40.50.140">
    <property type="entry name" value="Nucleic acid-binding proteins"/>
    <property type="match status" value="1"/>
</dbReference>
<dbReference type="EC" id="2.7.7.7" evidence="3"/>
<dbReference type="Gene3D" id="1.10.10.1600">
    <property type="entry name" value="Bacterial DNA polymerase III alpha subunit, thumb domain"/>
    <property type="match status" value="1"/>
</dbReference>
<feature type="domain" description="Polymerase/histidinol phosphatase N-terminal" evidence="13">
    <location>
        <begin position="91"/>
        <end position="158"/>
    </location>
</feature>
<evidence type="ECO:0000256" key="12">
    <source>
        <dbReference type="ARBA" id="ARBA00049244"/>
    </source>
</evidence>
<keyword evidence="6" id="KW-0808">Transferase</keyword>
<evidence type="ECO:0000256" key="1">
    <source>
        <dbReference type="ARBA" id="ARBA00004496"/>
    </source>
</evidence>
<comment type="similarity">
    <text evidence="2">Belongs to the DNA polymerase type-C family. DnaE subfamily.</text>
</comment>
<keyword evidence="8" id="KW-0235">DNA replication</keyword>
<dbReference type="FunFam" id="2.40.50.140:FF:000106">
    <property type="entry name" value="DNA polymerase III subunit alpha"/>
    <property type="match status" value="1"/>
</dbReference>
<accession>A0A0P9LVY4</accession>
<dbReference type="InterPro" id="IPR004013">
    <property type="entry name" value="PHP_dom"/>
</dbReference>
<keyword evidence="5" id="KW-0963">Cytoplasm</keyword>
<evidence type="ECO:0000256" key="11">
    <source>
        <dbReference type="ARBA" id="ARBA00026073"/>
    </source>
</evidence>
<evidence type="ECO:0000256" key="2">
    <source>
        <dbReference type="ARBA" id="ARBA00009496"/>
    </source>
</evidence>
<comment type="subcellular location">
    <subcellularLocation>
        <location evidence="1">Cytoplasm</location>
    </subcellularLocation>
</comment>
<comment type="function">
    <text evidence="10">DNA polymerase III is a complex, multichain enzyme responsible for most of the replicative synthesis in bacteria. This DNA polymerase also exhibits 3' to 5' exonuclease activity. The alpha chain is the DNA polymerase.</text>
</comment>
<dbReference type="InterPro" id="IPR040982">
    <property type="entry name" value="DNA_pol3_finger"/>
</dbReference>
<dbReference type="InterPro" id="IPR003141">
    <property type="entry name" value="Pol/His_phosphatase_N"/>
</dbReference>
<protein>
    <recommendedName>
        <fullName evidence="4">DNA polymerase III subunit alpha</fullName>
        <ecNumber evidence="3">2.7.7.7</ecNumber>
    </recommendedName>
</protein>
<dbReference type="InterPro" id="IPR011708">
    <property type="entry name" value="DNA_pol3_alpha_NTPase_dom"/>
</dbReference>
<dbReference type="SMART" id="SM00481">
    <property type="entry name" value="POLIIIAc"/>
    <property type="match status" value="1"/>
</dbReference>
<evidence type="ECO:0000256" key="8">
    <source>
        <dbReference type="ARBA" id="ARBA00022705"/>
    </source>
</evidence>
<evidence type="ECO:0000256" key="5">
    <source>
        <dbReference type="ARBA" id="ARBA00022490"/>
    </source>
</evidence>